<dbReference type="Gene3D" id="1.20.970.10">
    <property type="entry name" value="Transferase, Pyrimidine Nucleoside Phosphorylase, Chain C"/>
    <property type="match status" value="1"/>
</dbReference>
<dbReference type="Gene3D" id="3.40.1030.10">
    <property type="entry name" value="Nucleoside phosphorylase/phosphoribosyltransferase catalytic domain"/>
    <property type="match status" value="1"/>
</dbReference>
<dbReference type="Pfam" id="PF02885">
    <property type="entry name" value="Glycos_trans_3N"/>
    <property type="match status" value="1"/>
</dbReference>
<keyword evidence="1" id="KW-0328">Glycosyltransferase</keyword>
<dbReference type="PANTHER" id="PTHR43285">
    <property type="entry name" value="ANTHRANILATE PHOSPHORIBOSYLTRANSFERASE"/>
    <property type="match status" value="1"/>
</dbReference>
<evidence type="ECO:0000256" key="3">
    <source>
        <dbReference type="ARBA" id="ARBA00022822"/>
    </source>
</evidence>
<dbReference type="Proteomes" id="UP001193680">
    <property type="component" value="Unassembled WGS sequence"/>
</dbReference>
<keyword evidence="3" id="KW-0057">Aromatic amino acid biosynthesis</keyword>
<dbReference type="NCBIfam" id="NF006564">
    <property type="entry name" value="PRK09071.1"/>
    <property type="match status" value="1"/>
</dbReference>
<reference evidence="6 7" key="2">
    <citation type="submission" date="2020-11" db="EMBL/GenBank/DDBJ databases">
        <title>Sulfur oxidizing isolate from Hospital Hole Sinkhole.</title>
        <authorList>
            <person name="Scott K.M."/>
        </authorList>
    </citation>
    <scope>NUCLEOTIDE SEQUENCE [LARGE SCALE GENOMIC DNA]</scope>
    <source>
        <strain evidence="6 7">HH1</strain>
    </source>
</reference>
<feature type="domain" description="Glycosyl transferase family 3 N-terminal" evidence="5">
    <location>
        <begin position="19"/>
        <end position="83"/>
    </location>
</feature>
<evidence type="ECO:0000259" key="4">
    <source>
        <dbReference type="Pfam" id="PF00591"/>
    </source>
</evidence>
<feature type="domain" description="Glycosyl transferase family 3" evidence="4">
    <location>
        <begin position="145"/>
        <end position="326"/>
    </location>
</feature>
<keyword evidence="3" id="KW-0028">Amino-acid biosynthesis</keyword>
<keyword evidence="2 6" id="KW-0808">Transferase</keyword>
<dbReference type="InterPro" id="IPR035902">
    <property type="entry name" value="Nuc_phospho_transferase"/>
</dbReference>
<evidence type="ECO:0000256" key="1">
    <source>
        <dbReference type="ARBA" id="ARBA00022676"/>
    </source>
</evidence>
<dbReference type="InterPro" id="IPR017459">
    <property type="entry name" value="Glycosyl_Trfase_fam3_N_dom"/>
</dbReference>
<dbReference type="GO" id="GO:0016740">
    <property type="term" value="F:transferase activity"/>
    <property type="evidence" value="ECO:0007669"/>
    <property type="project" value="UniProtKB-KW"/>
</dbReference>
<protein>
    <submittedName>
        <fullName evidence="6">Glycosyl transferase family protein</fullName>
    </submittedName>
</protein>
<name>A0ABS0C359_9GAMM</name>
<proteinExistence type="predicted"/>
<evidence type="ECO:0000313" key="6">
    <source>
        <dbReference type="EMBL" id="MBF6058712.1"/>
    </source>
</evidence>
<evidence type="ECO:0000313" key="7">
    <source>
        <dbReference type="Proteomes" id="UP001193680"/>
    </source>
</evidence>
<sequence>MSNQYNSDPNEEASLPFSDYLRILGKGPKTRRNLTMEEAKAAFLQVLDNQVSDLQLGAFLLLMRANGESTDELRGFMSACRKHFGLEDLRGNVDLDWSAYAGKWRYPPYYLLAIKLLVGKGYRILLHGDSGQFADRVYAEEAMALLGFEVAENLADASEKLSQGQEVYLPLANFAAPLQRILHLKQELGVRTVFNTVVKLLNPLNAPCAIQGIFHKGVEHLHHAGANFNATRRNLVFKGEGGEAEIRPDALNKLFISEDDILSESAFPAVIERQKRPNQWNLHALRALWNGGLQDAYGEACVITTTAAALVLMESLSLDEAKEKATVLWQSREAL</sequence>
<keyword evidence="7" id="KW-1185">Reference proteome</keyword>
<accession>A0ABS0C359</accession>
<comment type="caution">
    <text evidence="6">The sequence shown here is derived from an EMBL/GenBank/DDBJ whole genome shotgun (WGS) entry which is preliminary data.</text>
</comment>
<evidence type="ECO:0000259" key="5">
    <source>
        <dbReference type="Pfam" id="PF02885"/>
    </source>
</evidence>
<keyword evidence="3" id="KW-0822">Tryptophan biosynthesis</keyword>
<reference evidence="6 7" key="1">
    <citation type="submission" date="2020-06" db="EMBL/GenBank/DDBJ databases">
        <authorList>
            <person name="Scott K."/>
        </authorList>
    </citation>
    <scope>NUCLEOTIDE SEQUENCE [LARGE SCALE GENOMIC DNA]</scope>
    <source>
        <strain evidence="6 7">HH1</strain>
    </source>
</reference>
<dbReference type="PANTHER" id="PTHR43285:SF2">
    <property type="entry name" value="ANTHRANILATE PHOSPHORIBOSYLTRANSFERASE"/>
    <property type="match status" value="1"/>
</dbReference>
<dbReference type="InterPro" id="IPR005940">
    <property type="entry name" value="Anthranilate_Pribosyl_Tfrase"/>
</dbReference>
<dbReference type="RefSeq" id="WP_185978859.1">
    <property type="nucleotide sequence ID" value="NZ_JACBGI020000025.1"/>
</dbReference>
<evidence type="ECO:0000256" key="2">
    <source>
        <dbReference type="ARBA" id="ARBA00022679"/>
    </source>
</evidence>
<gene>
    <name evidence="6" type="ORF">H8792_010205</name>
</gene>
<dbReference type="Pfam" id="PF00591">
    <property type="entry name" value="Glycos_transf_3"/>
    <property type="match status" value="1"/>
</dbReference>
<organism evidence="6 7">
    <name type="scientific">Thiomicrorhabdus heinhorstiae</name>
    <dbReference type="NCBI Taxonomy" id="2748010"/>
    <lineage>
        <taxon>Bacteria</taxon>
        <taxon>Pseudomonadati</taxon>
        <taxon>Pseudomonadota</taxon>
        <taxon>Gammaproteobacteria</taxon>
        <taxon>Thiotrichales</taxon>
        <taxon>Piscirickettsiaceae</taxon>
        <taxon>Thiomicrorhabdus</taxon>
    </lineage>
</organism>
<dbReference type="SUPFAM" id="SSF52418">
    <property type="entry name" value="Nucleoside phosphorylase/phosphoribosyltransferase catalytic domain"/>
    <property type="match status" value="1"/>
</dbReference>
<dbReference type="SUPFAM" id="SSF47648">
    <property type="entry name" value="Nucleoside phosphorylase/phosphoribosyltransferase N-terminal domain"/>
    <property type="match status" value="1"/>
</dbReference>
<dbReference type="EMBL" id="JACBGI020000025">
    <property type="protein sequence ID" value="MBF6058712.1"/>
    <property type="molecule type" value="Genomic_DNA"/>
</dbReference>
<dbReference type="InterPro" id="IPR000312">
    <property type="entry name" value="Glycosyl_Trfase_fam3"/>
</dbReference>
<dbReference type="InterPro" id="IPR036320">
    <property type="entry name" value="Glycosyl_Trfase_fam3_N_dom_sf"/>
</dbReference>